<gene>
    <name evidence="1" type="ORF">ACFO0K_03640</name>
</gene>
<evidence type="ECO:0000313" key="2">
    <source>
        <dbReference type="Proteomes" id="UP001595965"/>
    </source>
</evidence>
<keyword evidence="2" id="KW-1185">Reference proteome</keyword>
<sequence>MTWLERFGHEGRYSSVSRRTDPFQPLFQLPPLRCLVGPDAAGNDAAVRGHLEFLKHAGVDLSGIDFVEFDPHGDGTEDDVWFPYETGLFGWRSGNLWHTSGSRPWREESLRDFRARSGLPREQAQAEHLWIEAARSVPDVHMFMTSQPEFLRKPFNDGVFTVDSSDGMAALGLHQRLSGRTILPGPIAMVGVWQIARPELLSTETFLPELDRVQHQTRRHGPPKVFDLLASASGRFSRCLAIRDRLIASYSIRGWAERTEDPAELVADFALQLSGLIDALLRAVNDALGRPIESDTQVKTSKNDLKKLSKGAPAALREALLQEDFKHFNWAVSKLRNTIHAQSLGKGTEGGVGRTGPTVALPVDISDGIRENAEALGSHDRWMKDPPLQGANGSRMRGARIHAPLVVEDLLVLAMGFIRRIVSATPWPADGPDLREGWRFRPKAHHHMLLSKLYGLEHLLDPQPA</sequence>
<protein>
    <recommendedName>
        <fullName evidence="3">ApeA N-terminal domain-containing protein</fullName>
    </recommendedName>
</protein>
<name>A0ABV8XT66_9MICC</name>
<organism evidence="1 2">
    <name type="scientific">Citricoccus alkalitolerans</name>
    <dbReference type="NCBI Taxonomy" id="246603"/>
    <lineage>
        <taxon>Bacteria</taxon>
        <taxon>Bacillati</taxon>
        <taxon>Actinomycetota</taxon>
        <taxon>Actinomycetes</taxon>
        <taxon>Micrococcales</taxon>
        <taxon>Micrococcaceae</taxon>
        <taxon>Citricoccus</taxon>
    </lineage>
</organism>
<evidence type="ECO:0000313" key="1">
    <source>
        <dbReference type="EMBL" id="MFC4428769.1"/>
    </source>
</evidence>
<reference evidence="2" key="1">
    <citation type="journal article" date="2019" name="Int. J. Syst. Evol. Microbiol.">
        <title>The Global Catalogue of Microorganisms (GCM) 10K type strain sequencing project: providing services to taxonomists for standard genome sequencing and annotation.</title>
        <authorList>
            <consortium name="The Broad Institute Genomics Platform"/>
            <consortium name="The Broad Institute Genome Sequencing Center for Infectious Disease"/>
            <person name="Wu L."/>
            <person name="Ma J."/>
        </authorList>
    </citation>
    <scope>NUCLEOTIDE SEQUENCE [LARGE SCALE GENOMIC DNA]</scope>
    <source>
        <strain evidence="2">CGMCC 1.12125</strain>
    </source>
</reference>
<dbReference type="Proteomes" id="UP001595965">
    <property type="component" value="Unassembled WGS sequence"/>
</dbReference>
<dbReference type="EMBL" id="JBHSEN010000001">
    <property type="protein sequence ID" value="MFC4428769.1"/>
    <property type="molecule type" value="Genomic_DNA"/>
</dbReference>
<evidence type="ECO:0008006" key="3">
    <source>
        <dbReference type="Google" id="ProtNLM"/>
    </source>
</evidence>
<proteinExistence type="predicted"/>
<accession>A0ABV8XT66</accession>
<comment type="caution">
    <text evidence="1">The sequence shown here is derived from an EMBL/GenBank/DDBJ whole genome shotgun (WGS) entry which is preliminary data.</text>
</comment>
<dbReference type="RefSeq" id="WP_344229519.1">
    <property type="nucleotide sequence ID" value="NZ_BAAALH010000002.1"/>
</dbReference>